<gene>
    <name evidence="2" type="ORF">pEaSNUABM7_00307</name>
</gene>
<reference evidence="2" key="1">
    <citation type="submission" date="2021-06" db="EMBL/GenBank/DDBJ databases">
        <title>Complete genome sequence of Erwinia phage pEa_SNUABM_7.</title>
        <authorList>
            <person name="Kim S.G."/>
            <person name="Park S.C."/>
        </authorList>
    </citation>
    <scope>NUCLEOTIDE SEQUENCE</scope>
</reference>
<feature type="region of interest" description="Disordered" evidence="1">
    <location>
        <begin position="1"/>
        <end position="20"/>
    </location>
</feature>
<feature type="compositionally biased region" description="Polar residues" evidence="1">
    <location>
        <begin position="1"/>
        <end position="15"/>
    </location>
</feature>
<dbReference type="EMBL" id="MZ475896">
    <property type="protein sequence ID" value="QYW04975.1"/>
    <property type="molecule type" value="Genomic_DNA"/>
</dbReference>
<accession>A0AAE8BKR9</accession>
<evidence type="ECO:0000256" key="1">
    <source>
        <dbReference type="SAM" id="MobiDB-lite"/>
    </source>
</evidence>
<keyword evidence="3" id="KW-1185">Reference proteome</keyword>
<proteinExistence type="predicted"/>
<protein>
    <submittedName>
        <fullName evidence="2">Uncharacterized protein</fullName>
    </submittedName>
</protein>
<sequence>MTVTSEHSTTSSCKRATTGLGRLTSGDQFFLSLAITGSKTGEDAGFIDSVRDLHKHIAAFAAKHEVTQVTAFLGHNVMSDAEYTLEFNVSQVFTLKKERTY</sequence>
<evidence type="ECO:0000313" key="3">
    <source>
        <dbReference type="Proteomes" id="UP000827609"/>
    </source>
</evidence>
<evidence type="ECO:0000313" key="2">
    <source>
        <dbReference type="EMBL" id="QYW04975.1"/>
    </source>
</evidence>
<dbReference type="Proteomes" id="UP000827609">
    <property type="component" value="Segment"/>
</dbReference>
<name>A0AAE8BKR9_9CAUD</name>
<organism evidence="2 3">
    <name type="scientific">Erwinia phage pEa_SNUABM_7</name>
    <dbReference type="NCBI Taxonomy" id="2866695"/>
    <lineage>
        <taxon>Viruses</taxon>
        <taxon>Duplodnaviria</taxon>
        <taxon>Heunggongvirae</taxon>
        <taxon>Uroviricota</taxon>
        <taxon>Caudoviricetes</taxon>
        <taxon>Snuvirus</taxon>
        <taxon>Snuvirus SNUABM7</taxon>
    </lineage>
</organism>